<feature type="compositionally biased region" description="Basic and acidic residues" evidence="1">
    <location>
        <begin position="130"/>
        <end position="140"/>
    </location>
</feature>
<feature type="compositionally biased region" description="Basic and acidic residues" evidence="1">
    <location>
        <begin position="1"/>
        <end position="17"/>
    </location>
</feature>
<dbReference type="Proteomes" id="UP000252519">
    <property type="component" value="Unassembled WGS sequence"/>
</dbReference>
<proteinExistence type="predicted"/>
<evidence type="ECO:0000313" key="2">
    <source>
        <dbReference type="EMBL" id="RCN25537.1"/>
    </source>
</evidence>
<feature type="region of interest" description="Disordered" evidence="1">
    <location>
        <begin position="83"/>
        <end position="141"/>
    </location>
</feature>
<organism evidence="2 3">
    <name type="scientific">Ancylostoma caninum</name>
    <name type="common">Dog hookworm</name>
    <dbReference type="NCBI Taxonomy" id="29170"/>
    <lineage>
        <taxon>Eukaryota</taxon>
        <taxon>Metazoa</taxon>
        <taxon>Ecdysozoa</taxon>
        <taxon>Nematoda</taxon>
        <taxon>Chromadorea</taxon>
        <taxon>Rhabditida</taxon>
        <taxon>Rhabditina</taxon>
        <taxon>Rhabditomorpha</taxon>
        <taxon>Strongyloidea</taxon>
        <taxon>Ancylostomatidae</taxon>
        <taxon>Ancylostomatinae</taxon>
        <taxon>Ancylostoma</taxon>
    </lineage>
</organism>
<keyword evidence="3" id="KW-1185">Reference proteome</keyword>
<evidence type="ECO:0000313" key="3">
    <source>
        <dbReference type="Proteomes" id="UP000252519"/>
    </source>
</evidence>
<protein>
    <submittedName>
        <fullName evidence="2">Uncharacterized protein</fullName>
    </submittedName>
</protein>
<sequence>MNRREDVKTDCKRRDGSKSVGNQVVMRATRSTTMIRRGNESESDSEYVSTVETNERITTGKNIATTECQLPPPIQEMLLQQGSTTSGMPSRSGTSTSVISSHQYQPDSQTTVTRTTITYSDADTTGTPARKSDVKRETTPKRVPKMVVPNASVPVMSPLLLRVNPRQSGITAHISGHHLSTPINKVELWKAEKGYSAHYRLVPSAEMPLQCTFTMPAFVARVATIQHIINTPVLTISAFCLPPKQKVKKQEISRKTACAHLMLPPQGP</sequence>
<feature type="compositionally biased region" description="Polar residues" evidence="1">
    <location>
        <begin position="102"/>
        <end position="127"/>
    </location>
</feature>
<reference evidence="2 3" key="1">
    <citation type="submission" date="2014-10" db="EMBL/GenBank/DDBJ databases">
        <title>Draft genome of the hookworm Ancylostoma caninum.</title>
        <authorList>
            <person name="Mitreva M."/>
        </authorList>
    </citation>
    <scope>NUCLEOTIDE SEQUENCE [LARGE SCALE GENOMIC DNA]</scope>
    <source>
        <strain evidence="2 3">Baltimore</strain>
    </source>
</reference>
<evidence type="ECO:0000256" key="1">
    <source>
        <dbReference type="SAM" id="MobiDB-lite"/>
    </source>
</evidence>
<name>A0A368F5R9_ANCCA</name>
<feature type="region of interest" description="Disordered" evidence="1">
    <location>
        <begin position="1"/>
        <end position="22"/>
    </location>
</feature>
<accession>A0A368F5R9</accession>
<dbReference type="EMBL" id="JOJR01011447">
    <property type="protein sequence ID" value="RCN25537.1"/>
    <property type="molecule type" value="Genomic_DNA"/>
</dbReference>
<dbReference type="AlphaFoldDB" id="A0A368F5R9"/>
<feature type="compositionally biased region" description="Low complexity" evidence="1">
    <location>
        <begin position="90"/>
        <end position="101"/>
    </location>
</feature>
<feature type="non-terminal residue" evidence="2">
    <location>
        <position position="268"/>
    </location>
</feature>
<gene>
    <name evidence="2" type="ORF">ANCCAN_28750</name>
</gene>
<dbReference type="OrthoDB" id="5832646at2759"/>
<comment type="caution">
    <text evidence="2">The sequence shown here is derived from an EMBL/GenBank/DDBJ whole genome shotgun (WGS) entry which is preliminary data.</text>
</comment>